<dbReference type="Pfam" id="PF13424">
    <property type="entry name" value="TPR_12"/>
    <property type="match status" value="1"/>
</dbReference>
<keyword evidence="1" id="KW-0175">Coiled coil</keyword>
<dbReference type="InterPro" id="IPR044243">
    <property type="entry name" value="FLU"/>
</dbReference>
<proteinExistence type="predicted"/>
<organism evidence="2 3">
    <name type="scientific">Abeliophyllum distichum</name>
    <dbReference type="NCBI Taxonomy" id="126358"/>
    <lineage>
        <taxon>Eukaryota</taxon>
        <taxon>Viridiplantae</taxon>
        <taxon>Streptophyta</taxon>
        <taxon>Embryophyta</taxon>
        <taxon>Tracheophyta</taxon>
        <taxon>Spermatophyta</taxon>
        <taxon>Magnoliopsida</taxon>
        <taxon>eudicotyledons</taxon>
        <taxon>Gunneridae</taxon>
        <taxon>Pentapetalae</taxon>
        <taxon>asterids</taxon>
        <taxon>lamiids</taxon>
        <taxon>Lamiales</taxon>
        <taxon>Oleaceae</taxon>
        <taxon>Forsythieae</taxon>
        <taxon>Abeliophyllum</taxon>
    </lineage>
</organism>
<dbReference type="PANTHER" id="PTHR47310:SF2">
    <property type="entry name" value="PROTEIN FLUORESCENT IN BLUE LIGHT, CHLOROPLASTIC"/>
    <property type="match status" value="1"/>
</dbReference>
<feature type="coiled-coil region" evidence="1">
    <location>
        <begin position="129"/>
        <end position="156"/>
    </location>
</feature>
<sequence length="299" mass="33543">MSILMKQGLLSWSPCHNHFLCRLSPTAIKTSQSAKPISPFTIFATLNGTNPRKESKDGVFKHELLTIVDFKERMFSRFPATELIMANALMFTTAPEALAETCAAENSVFNMPLFLFVSLIGATVGGLLARQRRGELERLNEQLRQINAALRRQAKIESYAPSLSYAPVSGRIAENEVIVDPRKQDLISRLKNGKNFLRNQDPERAFSEFKTALELAQNLKDAIEEKKAARGLGASLQRQGKYREAIKYHSLVLEISQREGEESGNTEAYGAIADCYTELGDLERAAKYYDQYIARLESD</sequence>
<dbReference type="InterPro" id="IPR011990">
    <property type="entry name" value="TPR-like_helical_dom_sf"/>
</dbReference>
<dbReference type="SUPFAM" id="SSF48452">
    <property type="entry name" value="TPR-like"/>
    <property type="match status" value="1"/>
</dbReference>
<accession>A0ABD1P2X2</accession>
<dbReference type="EMBL" id="JBFOLK010000030">
    <property type="protein sequence ID" value="KAL2458232.1"/>
    <property type="molecule type" value="Genomic_DNA"/>
</dbReference>
<dbReference type="PANTHER" id="PTHR47310">
    <property type="entry name" value="PROTEIN FLUORESCENT IN BLUE LIGHT, CHLOROPLASTIC"/>
    <property type="match status" value="1"/>
</dbReference>
<reference evidence="3" key="1">
    <citation type="submission" date="2024-07" db="EMBL/GenBank/DDBJ databases">
        <title>Two chromosome-level genome assemblies of Korean endemic species Abeliophyllum distichum and Forsythia ovata (Oleaceae).</title>
        <authorList>
            <person name="Jang H."/>
        </authorList>
    </citation>
    <scope>NUCLEOTIDE SEQUENCE [LARGE SCALE GENOMIC DNA]</scope>
</reference>
<dbReference type="PROSITE" id="PS50293">
    <property type="entry name" value="TPR_REGION"/>
    <property type="match status" value="1"/>
</dbReference>
<dbReference type="SMART" id="SM00028">
    <property type="entry name" value="TPR"/>
    <property type="match status" value="3"/>
</dbReference>
<keyword evidence="3" id="KW-1185">Reference proteome</keyword>
<protein>
    <submittedName>
        <fullName evidence="2">Protein FLUORESCENT IN BLUE LIGHT</fullName>
    </submittedName>
</protein>
<evidence type="ECO:0000313" key="2">
    <source>
        <dbReference type="EMBL" id="KAL2458232.1"/>
    </source>
</evidence>
<evidence type="ECO:0000313" key="3">
    <source>
        <dbReference type="Proteomes" id="UP001604336"/>
    </source>
</evidence>
<dbReference type="AlphaFoldDB" id="A0ABD1P2X2"/>
<evidence type="ECO:0000256" key="1">
    <source>
        <dbReference type="SAM" id="Coils"/>
    </source>
</evidence>
<dbReference type="InterPro" id="IPR019734">
    <property type="entry name" value="TPR_rpt"/>
</dbReference>
<name>A0ABD1P2X2_9LAMI</name>
<comment type="caution">
    <text evidence="2">The sequence shown here is derived from an EMBL/GenBank/DDBJ whole genome shotgun (WGS) entry which is preliminary data.</text>
</comment>
<dbReference type="Gene3D" id="1.25.40.10">
    <property type="entry name" value="Tetratricopeptide repeat domain"/>
    <property type="match status" value="1"/>
</dbReference>
<dbReference type="Proteomes" id="UP001604336">
    <property type="component" value="Unassembled WGS sequence"/>
</dbReference>
<gene>
    <name evidence="2" type="ORF">Adt_46020</name>
</gene>